<evidence type="ECO:0000313" key="1">
    <source>
        <dbReference type="EMBL" id="KAJ8945693.1"/>
    </source>
</evidence>
<sequence length="134" mass="16037">MKIIPIRKNTIRQFFKSLPEEQSEIYYPEDYIEKVKSEIEEWRMQVESILSKEIPESEIPKLENATVNENVLTAKQLDFLHSVSLDSYMQRVQRFCTRAAIFVNTAFYKPENETEQWYVAAQRKIEKELCDKHE</sequence>
<dbReference type="Proteomes" id="UP001162162">
    <property type="component" value="Unassembled WGS sequence"/>
</dbReference>
<dbReference type="EMBL" id="JAPWTK010000211">
    <property type="protein sequence ID" value="KAJ8945693.1"/>
    <property type="molecule type" value="Genomic_DNA"/>
</dbReference>
<reference evidence="1" key="1">
    <citation type="journal article" date="2023" name="Insect Mol. Biol.">
        <title>Genome sequencing provides insights into the evolution of gene families encoding plant cell wall-degrading enzymes in longhorned beetles.</title>
        <authorList>
            <person name="Shin N.R."/>
            <person name="Okamura Y."/>
            <person name="Kirsch R."/>
            <person name="Pauchet Y."/>
        </authorList>
    </citation>
    <scope>NUCLEOTIDE SEQUENCE</scope>
    <source>
        <strain evidence="1">AMC_N1</strain>
    </source>
</reference>
<dbReference type="AlphaFoldDB" id="A0AAV8Y3T9"/>
<protein>
    <submittedName>
        <fullName evidence="1">Uncharacterized protein</fullName>
    </submittedName>
</protein>
<gene>
    <name evidence="1" type="ORF">NQ318_012412</name>
</gene>
<comment type="caution">
    <text evidence="1">The sequence shown here is derived from an EMBL/GenBank/DDBJ whole genome shotgun (WGS) entry which is preliminary data.</text>
</comment>
<keyword evidence="2" id="KW-1185">Reference proteome</keyword>
<organism evidence="1 2">
    <name type="scientific">Aromia moschata</name>
    <dbReference type="NCBI Taxonomy" id="1265417"/>
    <lineage>
        <taxon>Eukaryota</taxon>
        <taxon>Metazoa</taxon>
        <taxon>Ecdysozoa</taxon>
        <taxon>Arthropoda</taxon>
        <taxon>Hexapoda</taxon>
        <taxon>Insecta</taxon>
        <taxon>Pterygota</taxon>
        <taxon>Neoptera</taxon>
        <taxon>Endopterygota</taxon>
        <taxon>Coleoptera</taxon>
        <taxon>Polyphaga</taxon>
        <taxon>Cucujiformia</taxon>
        <taxon>Chrysomeloidea</taxon>
        <taxon>Cerambycidae</taxon>
        <taxon>Cerambycinae</taxon>
        <taxon>Callichromatini</taxon>
        <taxon>Aromia</taxon>
    </lineage>
</organism>
<evidence type="ECO:0000313" key="2">
    <source>
        <dbReference type="Proteomes" id="UP001162162"/>
    </source>
</evidence>
<accession>A0AAV8Y3T9</accession>
<proteinExistence type="predicted"/>
<name>A0AAV8Y3T9_9CUCU</name>